<dbReference type="AlphaFoldDB" id="A0A0A9DDK2"/>
<reference evidence="1" key="1">
    <citation type="submission" date="2014-09" db="EMBL/GenBank/DDBJ databases">
        <authorList>
            <person name="Magalhaes I.L.F."/>
            <person name="Oliveira U."/>
            <person name="Santos F.R."/>
            <person name="Vidigal T.H.D.A."/>
            <person name="Brescovit A.D."/>
            <person name="Santos A.J."/>
        </authorList>
    </citation>
    <scope>NUCLEOTIDE SEQUENCE</scope>
    <source>
        <tissue evidence="1">Shoot tissue taken approximately 20 cm above the soil surface</tissue>
    </source>
</reference>
<proteinExistence type="predicted"/>
<evidence type="ECO:0000313" key="1">
    <source>
        <dbReference type="EMBL" id="JAD86624.1"/>
    </source>
</evidence>
<sequence>MYPGTCKENTQSIYNLGASPPFFSTGFCLERAASALISARDKDFRHPGNCVILISTFSVMSDILINLA</sequence>
<name>A0A0A9DDK2_ARUDO</name>
<protein>
    <submittedName>
        <fullName evidence="1">Uncharacterized protein</fullName>
    </submittedName>
</protein>
<accession>A0A0A9DDK2</accession>
<dbReference type="EMBL" id="GBRH01211271">
    <property type="protein sequence ID" value="JAD86624.1"/>
    <property type="molecule type" value="Transcribed_RNA"/>
</dbReference>
<reference evidence="1" key="2">
    <citation type="journal article" date="2015" name="Data Brief">
        <title>Shoot transcriptome of the giant reed, Arundo donax.</title>
        <authorList>
            <person name="Barrero R.A."/>
            <person name="Guerrero F.D."/>
            <person name="Moolhuijzen P."/>
            <person name="Goolsby J.A."/>
            <person name="Tidwell J."/>
            <person name="Bellgard S.E."/>
            <person name="Bellgard M.I."/>
        </authorList>
    </citation>
    <scope>NUCLEOTIDE SEQUENCE</scope>
    <source>
        <tissue evidence="1">Shoot tissue taken approximately 20 cm above the soil surface</tissue>
    </source>
</reference>
<organism evidence="1">
    <name type="scientific">Arundo donax</name>
    <name type="common">Giant reed</name>
    <name type="synonym">Donax arundinaceus</name>
    <dbReference type="NCBI Taxonomy" id="35708"/>
    <lineage>
        <taxon>Eukaryota</taxon>
        <taxon>Viridiplantae</taxon>
        <taxon>Streptophyta</taxon>
        <taxon>Embryophyta</taxon>
        <taxon>Tracheophyta</taxon>
        <taxon>Spermatophyta</taxon>
        <taxon>Magnoliopsida</taxon>
        <taxon>Liliopsida</taxon>
        <taxon>Poales</taxon>
        <taxon>Poaceae</taxon>
        <taxon>PACMAD clade</taxon>
        <taxon>Arundinoideae</taxon>
        <taxon>Arundineae</taxon>
        <taxon>Arundo</taxon>
    </lineage>
</organism>